<dbReference type="EMBL" id="QXFT01000012">
    <property type="protein sequence ID" value="KAE9359807.1"/>
    <property type="molecule type" value="Genomic_DNA"/>
</dbReference>
<keyword evidence="6" id="KW-1185">Reference proteome</keyword>
<dbReference type="OrthoDB" id="10334179at2759"/>
<evidence type="ECO:0000313" key="3">
    <source>
        <dbReference type="EMBL" id="KAE9052556.1"/>
    </source>
</evidence>
<evidence type="ECO:0000313" key="5">
    <source>
        <dbReference type="Proteomes" id="UP000429607"/>
    </source>
</evidence>
<protein>
    <submittedName>
        <fullName evidence="3">Uncharacterized protein</fullName>
    </submittedName>
</protein>
<dbReference type="Proteomes" id="UP000434957">
    <property type="component" value="Unassembled WGS sequence"/>
</dbReference>
<dbReference type="Proteomes" id="UP000429607">
    <property type="component" value="Unassembled WGS sequence"/>
</dbReference>
<feature type="compositionally biased region" description="Acidic residues" evidence="1">
    <location>
        <begin position="75"/>
        <end position="84"/>
    </location>
</feature>
<dbReference type="Proteomes" id="UP000435112">
    <property type="component" value="Unassembled WGS sequence"/>
</dbReference>
<accession>A0A6A3PIX6</accession>
<dbReference type="EMBL" id="QXFV01000009">
    <property type="protein sequence ID" value="KAE9052556.1"/>
    <property type="molecule type" value="Genomic_DNA"/>
</dbReference>
<dbReference type="EMBL" id="QXFU01000020">
    <property type="protein sequence ID" value="KAE9047842.1"/>
    <property type="molecule type" value="Genomic_DNA"/>
</dbReference>
<dbReference type="AlphaFoldDB" id="A0A6A3PIX6"/>
<evidence type="ECO:0000256" key="1">
    <source>
        <dbReference type="SAM" id="MobiDB-lite"/>
    </source>
</evidence>
<evidence type="ECO:0000313" key="6">
    <source>
        <dbReference type="Proteomes" id="UP000434957"/>
    </source>
</evidence>
<organism evidence="3 5">
    <name type="scientific">Phytophthora rubi</name>
    <dbReference type="NCBI Taxonomy" id="129364"/>
    <lineage>
        <taxon>Eukaryota</taxon>
        <taxon>Sar</taxon>
        <taxon>Stramenopiles</taxon>
        <taxon>Oomycota</taxon>
        <taxon>Peronosporomycetes</taxon>
        <taxon>Peronosporales</taxon>
        <taxon>Peronosporaceae</taxon>
        <taxon>Phytophthora</taxon>
    </lineage>
</organism>
<evidence type="ECO:0000313" key="2">
    <source>
        <dbReference type="EMBL" id="KAE9047842.1"/>
    </source>
</evidence>
<feature type="region of interest" description="Disordered" evidence="1">
    <location>
        <begin position="28"/>
        <end position="124"/>
    </location>
</feature>
<comment type="caution">
    <text evidence="3">The sequence shown here is derived from an EMBL/GenBank/DDBJ whole genome shotgun (WGS) entry which is preliminary data.</text>
</comment>
<proteinExistence type="predicted"/>
<gene>
    <name evidence="3" type="ORF">PR001_g412</name>
    <name evidence="2" type="ORF">PR002_g824</name>
    <name evidence="4" type="ORF">PR003_g559</name>
</gene>
<reference evidence="5 7" key="1">
    <citation type="submission" date="2018-09" db="EMBL/GenBank/DDBJ databases">
        <title>Genomic investigation of the strawberry pathogen Phytophthora fragariae indicates pathogenicity is determined by transcriptional variation in three key races.</title>
        <authorList>
            <person name="Adams T.M."/>
            <person name="Armitage A.D."/>
            <person name="Sobczyk M.K."/>
            <person name="Bates H.J."/>
            <person name="Dunwell J.M."/>
            <person name="Nellist C.F."/>
            <person name="Harrison R.J."/>
        </authorList>
    </citation>
    <scope>NUCLEOTIDE SEQUENCE [LARGE SCALE GENOMIC DNA]</scope>
    <source>
        <strain evidence="3 5">SCRP249</strain>
        <strain evidence="2 7">SCRP324</strain>
        <strain evidence="4 6">SCRP333</strain>
    </source>
</reference>
<name>A0A6A3PIX6_9STRA</name>
<evidence type="ECO:0000313" key="4">
    <source>
        <dbReference type="EMBL" id="KAE9359807.1"/>
    </source>
</evidence>
<sequence length="153" mass="17112">MENNEVTYFTNPQGVYNKYTGTWDVPEGQFRNGRYWQPNRRVQQTRTELDQHSGGKRGSGAGASRAKVRLTTAAEDSDDGEAAEDQPPFPRPKRRKVAVRKVTSEEQPMKAGDPSSNHSGPPVGQWPTMNLKRFACGQAGHFAIFNSYLISLR</sequence>
<evidence type="ECO:0000313" key="7">
    <source>
        <dbReference type="Proteomes" id="UP000435112"/>
    </source>
</evidence>